<sequence>MARMRELLVLAALSLQGASVQSKHSPQHAAEEEILAVDTHVHNANQRLLEQGFYNFPQSFPDLARPWSMQDLAGDLDGLPLGFQVKGAILMELEKVNNTFAAGMQEALYYQSVARHCEEHSSECGGVRVQGIVVSAPLEAGYKAVAEYIKAVTRTAPLVVGLREGLWKKDEAFFRNPGFLAGLSALAAENLVFDALVEKEQLLWLRDVAVKLPELKVNLNHIGYPDMRNQSCFSQWQQDIRALAEAQNVYCKLSGLPQSYGSPGWNASVFAPYIDTVLQAFGSERVNYAGNWFVLTDEQWQGTYSSMLGAVTQAIGSLGVSFTAQQDIFFRTAEQRLYNASTSVAALSQSTG</sequence>
<evidence type="ECO:0000313" key="4">
    <source>
        <dbReference type="EMBL" id="CAD9663804.1"/>
    </source>
</evidence>
<dbReference type="PANTHER" id="PTHR43569:SF2">
    <property type="entry name" value="AMIDOHYDROLASE-RELATED DOMAIN-CONTAINING PROTEIN"/>
    <property type="match status" value="1"/>
</dbReference>
<dbReference type="Pfam" id="PF04909">
    <property type="entry name" value="Amidohydro_2"/>
    <property type="match status" value="1"/>
</dbReference>
<comment type="similarity">
    <text evidence="1">Belongs to the metallo-dependent hydrolases superfamily.</text>
</comment>
<protein>
    <recommendedName>
        <fullName evidence="3">Amidohydrolase-related domain-containing protein</fullName>
    </recommendedName>
</protein>
<dbReference type="GO" id="GO:0016787">
    <property type="term" value="F:hydrolase activity"/>
    <property type="evidence" value="ECO:0007669"/>
    <property type="project" value="InterPro"/>
</dbReference>
<accession>A0A7S2R8L0</accession>
<dbReference type="AlphaFoldDB" id="A0A7S2R8L0"/>
<evidence type="ECO:0000256" key="1">
    <source>
        <dbReference type="ARBA" id="ARBA00038310"/>
    </source>
</evidence>
<evidence type="ECO:0000256" key="2">
    <source>
        <dbReference type="SAM" id="SignalP"/>
    </source>
</evidence>
<proteinExistence type="inferred from homology"/>
<evidence type="ECO:0000259" key="3">
    <source>
        <dbReference type="Pfam" id="PF04909"/>
    </source>
</evidence>
<dbReference type="InterPro" id="IPR032466">
    <property type="entry name" value="Metal_Hydrolase"/>
</dbReference>
<name>A0A7S2R8L0_9STRA</name>
<dbReference type="PANTHER" id="PTHR43569">
    <property type="entry name" value="AMIDOHYDROLASE"/>
    <property type="match status" value="1"/>
</dbReference>
<feature type="chain" id="PRO_5031277714" description="Amidohydrolase-related domain-containing protein" evidence="2">
    <location>
        <begin position="23"/>
        <end position="352"/>
    </location>
</feature>
<dbReference type="InterPro" id="IPR052350">
    <property type="entry name" value="Metallo-dep_Lactonases"/>
</dbReference>
<dbReference type="EMBL" id="HBHJ01002962">
    <property type="protein sequence ID" value="CAD9663804.1"/>
    <property type="molecule type" value="Transcribed_RNA"/>
</dbReference>
<feature type="domain" description="Amidohydrolase-related" evidence="3">
    <location>
        <begin position="37"/>
        <end position="303"/>
    </location>
</feature>
<feature type="signal peptide" evidence="2">
    <location>
        <begin position="1"/>
        <end position="22"/>
    </location>
</feature>
<organism evidence="4">
    <name type="scientific">Rhizochromulina marina</name>
    <dbReference type="NCBI Taxonomy" id="1034831"/>
    <lineage>
        <taxon>Eukaryota</taxon>
        <taxon>Sar</taxon>
        <taxon>Stramenopiles</taxon>
        <taxon>Ochrophyta</taxon>
        <taxon>Dictyochophyceae</taxon>
        <taxon>Rhizochromulinales</taxon>
        <taxon>Rhizochromulina</taxon>
    </lineage>
</organism>
<dbReference type="Gene3D" id="3.20.20.140">
    <property type="entry name" value="Metal-dependent hydrolases"/>
    <property type="match status" value="1"/>
</dbReference>
<gene>
    <name evidence="4" type="ORF">RMAR1173_LOCUS1878</name>
</gene>
<keyword evidence="2" id="KW-0732">Signal</keyword>
<dbReference type="SUPFAM" id="SSF51556">
    <property type="entry name" value="Metallo-dependent hydrolases"/>
    <property type="match status" value="1"/>
</dbReference>
<reference evidence="4" key="1">
    <citation type="submission" date="2021-01" db="EMBL/GenBank/DDBJ databases">
        <authorList>
            <person name="Corre E."/>
            <person name="Pelletier E."/>
            <person name="Niang G."/>
            <person name="Scheremetjew M."/>
            <person name="Finn R."/>
            <person name="Kale V."/>
            <person name="Holt S."/>
            <person name="Cochrane G."/>
            <person name="Meng A."/>
            <person name="Brown T."/>
            <person name="Cohen L."/>
        </authorList>
    </citation>
    <scope>NUCLEOTIDE SEQUENCE</scope>
    <source>
        <strain evidence="4">CCMP1243</strain>
    </source>
</reference>
<dbReference type="InterPro" id="IPR006680">
    <property type="entry name" value="Amidohydro-rel"/>
</dbReference>